<dbReference type="Proteomes" id="UP000501240">
    <property type="component" value="Chromosome"/>
</dbReference>
<dbReference type="EMBL" id="CP053892">
    <property type="protein sequence ID" value="QKG24662.1"/>
    <property type="molecule type" value="Genomic_DNA"/>
</dbReference>
<organism evidence="2 3">
    <name type="scientific">Actinomadura verrucosospora</name>
    <dbReference type="NCBI Taxonomy" id="46165"/>
    <lineage>
        <taxon>Bacteria</taxon>
        <taxon>Bacillati</taxon>
        <taxon>Actinomycetota</taxon>
        <taxon>Actinomycetes</taxon>
        <taxon>Streptosporangiales</taxon>
        <taxon>Thermomonosporaceae</taxon>
        <taxon>Actinomadura</taxon>
    </lineage>
</organism>
<dbReference type="GO" id="GO:0046872">
    <property type="term" value="F:metal ion binding"/>
    <property type="evidence" value="ECO:0007669"/>
    <property type="project" value="InterPro"/>
</dbReference>
<reference evidence="2 3" key="1">
    <citation type="submission" date="2020-05" db="EMBL/GenBank/DDBJ databases">
        <title>Actinomadura verrucosospora NRRL-B18236 (PFL_A860) Genome sequencing and assembly.</title>
        <authorList>
            <person name="Samborskyy M."/>
        </authorList>
    </citation>
    <scope>NUCLEOTIDE SEQUENCE [LARGE SCALE GENOMIC DNA]</scope>
    <source>
        <strain evidence="2 3">NRRL:B18236</strain>
    </source>
</reference>
<evidence type="ECO:0000259" key="1">
    <source>
        <dbReference type="PROSITE" id="PS50846"/>
    </source>
</evidence>
<dbReference type="PROSITE" id="PS50846">
    <property type="entry name" value="HMA_2"/>
    <property type="match status" value="1"/>
</dbReference>
<dbReference type="InterPro" id="IPR036163">
    <property type="entry name" value="HMA_dom_sf"/>
</dbReference>
<protein>
    <submittedName>
        <fullName evidence="2">Heavy metal transport/detoxification protein</fullName>
    </submittedName>
</protein>
<evidence type="ECO:0000313" key="2">
    <source>
        <dbReference type="EMBL" id="QKG24662.1"/>
    </source>
</evidence>
<dbReference type="SUPFAM" id="SSF55008">
    <property type="entry name" value="HMA, heavy metal-associated domain"/>
    <property type="match status" value="1"/>
</dbReference>
<feature type="domain" description="HMA" evidence="1">
    <location>
        <begin position="1"/>
        <end position="50"/>
    </location>
</feature>
<proteinExistence type="predicted"/>
<sequence>MTAISGEVRQVPGVSDVAVDVDAKLVTVRGENLDDAALRAAIDEAGYDVAG</sequence>
<name>A0A7D3ZRB4_ACTVE</name>
<dbReference type="CDD" id="cd00371">
    <property type="entry name" value="HMA"/>
    <property type="match status" value="1"/>
</dbReference>
<dbReference type="AlphaFoldDB" id="A0A7D3ZRB4"/>
<evidence type="ECO:0000313" key="3">
    <source>
        <dbReference type="Proteomes" id="UP000501240"/>
    </source>
</evidence>
<dbReference type="InterPro" id="IPR006121">
    <property type="entry name" value="HMA_dom"/>
</dbReference>
<dbReference type="Gene3D" id="3.30.70.100">
    <property type="match status" value="1"/>
</dbReference>
<dbReference type="Pfam" id="PF00403">
    <property type="entry name" value="HMA"/>
    <property type="match status" value="1"/>
</dbReference>
<accession>A0A7D3ZRB4</accession>
<gene>
    <name evidence="2" type="ORF">ACTIVE_6311</name>
</gene>
<keyword evidence="3" id="KW-1185">Reference proteome</keyword>